<dbReference type="OrthoDB" id="2502820at2759"/>
<feature type="transmembrane region" description="Helical" evidence="7">
    <location>
        <begin position="281"/>
        <end position="299"/>
    </location>
</feature>
<comment type="caution">
    <text evidence="8">The sequence shown here is derived from an EMBL/GenBank/DDBJ whole genome shotgun (WGS) entry which is preliminary data.</text>
</comment>
<sequence length="561" mass="60110">MTTSEQSLGGAFQTAVEALNITWKAWKPKILTQFVFVPVGILLMLLACFGVDTLFTHIHVKFPASVACLLLLFAALVGSEQVLGHHRTRKIVGWIEIPAGWALRWMNIFFGPSFVSLPLSPKVGIIEVLKMIAVFLIGFVVMYILCAYFTRLIQLLMGTSKRSAASRGEELHVSDTDDIPMTAPTPRAAATPFSDADDPTHTPAPASPPSGLSPSPSGIALNTLAPAHLKPEPAADQQDPVPPSTLPRSGSASPPPSPHQPTPSNTRAQRWAAVMTTHQNAALYLFILLFAGLPVYFGAHYAMPLHLAVSILMFQASMQIPASWRRFLHPVLVSALFTVLIIWAFGAMRGLSLTHTLHEYKTGSTYLQLWRAAPGTLPAPGAGDMFGTVLDASIVALALPMYQYRRELREHFVAIVVPNVAMSIASLFGYPWVCYAIGISAERSLAFSSRSLTLALAIPAVTNLGGDLYTTAAVAIMSGVVGVLVGNKLLALVRIPEDDYVTRGVTMGGNSSALGTALLLRTDPRAAALSSLSMSLFGAITVLFTSIPTITHVVRELVGLS</sequence>
<protein>
    <recommendedName>
        <fullName evidence="10">LrgB-like protein</fullName>
    </recommendedName>
</protein>
<evidence type="ECO:0000256" key="4">
    <source>
        <dbReference type="ARBA" id="ARBA00022989"/>
    </source>
</evidence>
<keyword evidence="5 7" id="KW-0472">Membrane</keyword>
<feature type="compositionally biased region" description="Low complexity" evidence="6">
    <location>
        <begin position="180"/>
        <end position="194"/>
    </location>
</feature>
<evidence type="ECO:0000256" key="5">
    <source>
        <dbReference type="ARBA" id="ARBA00023136"/>
    </source>
</evidence>
<dbReference type="PANTHER" id="PTHR30249:SF0">
    <property type="entry name" value="PLASTIDAL GLYCOLATE_GLYCERATE TRANSLOCATOR 1, CHLOROPLASTIC"/>
    <property type="match status" value="1"/>
</dbReference>
<dbReference type="InterPro" id="IPR005538">
    <property type="entry name" value="LrgA/CidA"/>
</dbReference>
<comment type="subcellular location">
    <subcellularLocation>
        <location evidence="1">Cell membrane</location>
        <topology evidence="1">Multi-pass membrane protein</topology>
    </subcellularLocation>
</comment>
<feature type="transmembrane region" description="Helical" evidence="7">
    <location>
        <begin position="62"/>
        <end position="79"/>
    </location>
</feature>
<evidence type="ECO:0000256" key="1">
    <source>
        <dbReference type="ARBA" id="ARBA00004651"/>
    </source>
</evidence>
<feature type="transmembrane region" description="Helical" evidence="7">
    <location>
        <begin position="526"/>
        <end position="547"/>
    </location>
</feature>
<feature type="transmembrane region" description="Helical" evidence="7">
    <location>
        <begin position="468"/>
        <end position="493"/>
    </location>
</feature>
<organism evidence="8 9">
    <name type="scientific">Thielaviopsis punctulata</name>
    <dbReference type="NCBI Taxonomy" id="72032"/>
    <lineage>
        <taxon>Eukaryota</taxon>
        <taxon>Fungi</taxon>
        <taxon>Dikarya</taxon>
        <taxon>Ascomycota</taxon>
        <taxon>Pezizomycotina</taxon>
        <taxon>Sordariomycetes</taxon>
        <taxon>Hypocreomycetidae</taxon>
        <taxon>Microascales</taxon>
        <taxon>Ceratocystidaceae</taxon>
        <taxon>Thielaviopsis</taxon>
    </lineage>
</organism>
<accession>A0A0F4ZLZ6</accession>
<dbReference type="EMBL" id="LAEV01000214">
    <property type="protein sequence ID" value="KKA30868.1"/>
    <property type="molecule type" value="Genomic_DNA"/>
</dbReference>
<gene>
    <name evidence="8" type="ORF">TD95_000723</name>
</gene>
<dbReference type="Pfam" id="PF04172">
    <property type="entry name" value="LrgB"/>
    <property type="match status" value="1"/>
</dbReference>
<dbReference type="InterPro" id="IPR007300">
    <property type="entry name" value="CidB/LrgB"/>
</dbReference>
<evidence type="ECO:0000256" key="2">
    <source>
        <dbReference type="ARBA" id="ARBA00022475"/>
    </source>
</evidence>
<dbReference type="PANTHER" id="PTHR30249">
    <property type="entry name" value="PUTATIVE SEROTONIN TRANSPORTER"/>
    <property type="match status" value="1"/>
</dbReference>
<dbReference type="Pfam" id="PF03788">
    <property type="entry name" value="LrgA"/>
    <property type="match status" value="1"/>
</dbReference>
<feature type="region of interest" description="Disordered" evidence="6">
    <location>
        <begin position="231"/>
        <end position="268"/>
    </location>
</feature>
<feature type="transmembrane region" description="Helical" evidence="7">
    <location>
        <begin position="34"/>
        <end position="56"/>
    </location>
</feature>
<dbReference type="GO" id="GO:0016020">
    <property type="term" value="C:membrane"/>
    <property type="evidence" value="ECO:0007669"/>
    <property type="project" value="UniProtKB-SubCell"/>
</dbReference>
<feature type="transmembrane region" description="Helical" evidence="7">
    <location>
        <begin position="91"/>
        <end position="111"/>
    </location>
</feature>
<feature type="transmembrane region" description="Helical" evidence="7">
    <location>
        <begin position="411"/>
        <end position="433"/>
    </location>
</feature>
<reference evidence="8 9" key="1">
    <citation type="submission" date="2015-03" db="EMBL/GenBank/DDBJ databases">
        <authorList>
            <person name="Radwan O."/>
            <person name="Al-Naeli F.A."/>
            <person name="Rendon G.A."/>
            <person name="Fields C."/>
        </authorList>
    </citation>
    <scope>NUCLEOTIDE SEQUENCE [LARGE SCALE GENOMIC DNA]</scope>
    <source>
        <strain evidence="8">CR-DP1</strain>
    </source>
</reference>
<feature type="transmembrane region" description="Helical" evidence="7">
    <location>
        <begin position="131"/>
        <end position="153"/>
    </location>
</feature>
<dbReference type="Proteomes" id="UP000033483">
    <property type="component" value="Unassembled WGS sequence"/>
</dbReference>
<evidence type="ECO:0000256" key="7">
    <source>
        <dbReference type="SAM" id="Phobius"/>
    </source>
</evidence>
<evidence type="ECO:0000313" key="9">
    <source>
        <dbReference type="Proteomes" id="UP000033483"/>
    </source>
</evidence>
<evidence type="ECO:0000313" key="8">
    <source>
        <dbReference type="EMBL" id="KKA30868.1"/>
    </source>
</evidence>
<keyword evidence="3 7" id="KW-0812">Transmembrane</keyword>
<evidence type="ECO:0008006" key="10">
    <source>
        <dbReference type="Google" id="ProtNLM"/>
    </source>
</evidence>
<keyword evidence="2" id="KW-1003">Cell membrane</keyword>
<feature type="transmembrane region" description="Helical" evidence="7">
    <location>
        <begin position="331"/>
        <end position="351"/>
    </location>
</feature>
<keyword evidence="4 7" id="KW-1133">Transmembrane helix</keyword>
<feature type="region of interest" description="Disordered" evidence="6">
    <location>
        <begin position="166"/>
        <end position="217"/>
    </location>
</feature>
<proteinExistence type="predicted"/>
<dbReference type="AlphaFoldDB" id="A0A0F4ZLZ6"/>
<feature type="compositionally biased region" description="Low complexity" evidence="6">
    <location>
        <begin position="201"/>
        <end position="217"/>
    </location>
</feature>
<keyword evidence="9" id="KW-1185">Reference proteome</keyword>
<evidence type="ECO:0000256" key="3">
    <source>
        <dbReference type="ARBA" id="ARBA00022692"/>
    </source>
</evidence>
<evidence type="ECO:0000256" key="6">
    <source>
        <dbReference type="SAM" id="MobiDB-lite"/>
    </source>
</evidence>
<name>A0A0F4ZLZ6_9PEZI</name>